<dbReference type="GO" id="GO:0004364">
    <property type="term" value="F:glutathione transferase activity"/>
    <property type="evidence" value="ECO:0007669"/>
    <property type="project" value="UniProtKB-UniRule"/>
</dbReference>
<dbReference type="InterPro" id="IPR014440">
    <property type="entry name" value="HCCAis_GSTk"/>
</dbReference>
<protein>
    <recommendedName>
        <fullName evidence="4">Glutathione S-transferase kappa</fullName>
        <ecNumber evidence="4">2.5.1.18</ecNumber>
    </recommendedName>
</protein>
<dbReference type="PIRSF" id="PIRSF006386">
    <property type="entry name" value="HCCAis_GSTk"/>
    <property type="match status" value="1"/>
</dbReference>
<dbReference type="AlphaFoldDB" id="A0A3N4KCH5"/>
<comment type="similarity">
    <text evidence="1 4">Belongs to the GST superfamily. Kappa family.</text>
</comment>
<dbReference type="GO" id="GO:0004602">
    <property type="term" value="F:glutathione peroxidase activity"/>
    <property type="evidence" value="ECO:0007669"/>
    <property type="project" value="TreeGrafter"/>
</dbReference>
<reference evidence="7 8" key="1">
    <citation type="journal article" date="2018" name="Nat. Ecol. Evol.">
        <title>Pezizomycetes genomes reveal the molecular basis of ectomycorrhizal truffle lifestyle.</title>
        <authorList>
            <person name="Murat C."/>
            <person name="Payen T."/>
            <person name="Noel B."/>
            <person name="Kuo A."/>
            <person name="Morin E."/>
            <person name="Chen J."/>
            <person name="Kohler A."/>
            <person name="Krizsan K."/>
            <person name="Balestrini R."/>
            <person name="Da Silva C."/>
            <person name="Montanini B."/>
            <person name="Hainaut M."/>
            <person name="Levati E."/>
            <person name="Barry K.W."/>
            <person name="Belfiori B."/>
            <person name="Cichocki N."/>
            <person name="Clum A."/>
            <person name="Dockter R.B."/>
            <person name="Fauchery L."/>
            <person name="Guy J."/>
            <person name="Iotti M."/>
            <person name="Le Tacon F."/>
            <person name="Lindquist E.A."/>
            <person name="Lipzen A."/>
            <person name="Malagnac F."/>
            <person name="Mello A."/>
            <person name="Molinier V."/>
            <person name="Miyauchi S."/>
            <person name="Poulain J."/>
            <person name="Riccioni C."/>
            <person name="Rubini A."/>
            <person name="Sitrit Y."/>
            <person name="Splivallo R."/>
            <person name="Traeger S."/>
            <person name="Wang M."/>
            <person name="Zifcakova L."/>
            <person name="Wipf D."/>
            <person name="Zambonelli A."/>
            <person name="Paolocci F."/>
            <person name="Nowrousian M."/>
            <person name="Ottonello S."/>
            <person name="Baldrian P."/>
            <person name="Spatafora J.W."/>
            <person name="Henrissat B."/>
            <person name="Nagy L.G."/>
            <person name="Aury J.M."/>
            <person name="Wincker P."/>
            <person name="Grigoriev I.V."/>
            <person name="Bonfante P."/>
            <person name="Martin F.M."/>
        </authorList>
    </citation>
    <scope>NUCLEOTIDE SEQUENCE [LARGE SCALE GENOMIC DNA]</scope>
    <source>
        <strain evidence="7 8">CCBAS932</strain>
    </source>
</reference>
<dbReference type="GO" id="GO:0005739">
    <property type="term" value="C:mitochondrion"/>
    <property type="evidence" value="ECO:0007669"/>
    <property type="project" value="TreeGrafter"/>
</dbReference>
<dbReference type="FunFam" id="3.40.30.10:FF:000096">
    <property type="entry name" value="Glutathione S-transferase kappa"/>
    <property type="match status" value="1"/>
</dbReference>
<dbReference type="EMBL" id="ML119167">
    <property type="protein sequence ID" value="RPB08190.1"/>
    <property type="molecule type" value="Genomic_DNA"/>
</dbReference>
<dbReference type="PANTHER" id="PTHR42943:SF13">
    <property type="entry name" value="GLUTATHIONE S-TRANSFERASE KAPPA-RELATED"/>
    <property type="match status" value="1"/>
</dbReference>
<evidence type="ECO:0000313" key="8">
    <source>
        <dbReference type="Proteomes" id="UP000277580"/>
    </source>
</evidence>
<dbReference type="GO" id="GO:0006749">
    <property type="term" value="P:glutathione metabolic process"/>
    <property type="evidence" value="ECO:0007669"/>
    <property type="project" value="TreeGrafter"/>
</dbReference>
<feature type="domain" description="DSBA-like thioredoxin" evidence="6">
    <location>
        <begin position="5"/>
        <end position="202"/>
    </location>
</feature>
<dbReference type="STRING" id="1392247.A0A3N4KCH5"/>
<dbReference type="GO" id="GO:0005777">
    <property type="term" value="C:peroxisome"/>
    <property type="evidence" value="ECO:0007669"/>
    <property type="project" value="TreeGrafter"/>
</dbReference>
<evidence type="ECO:0000256" key="4">
    <source>
        <dbReference type="PIRNR" id="PIRNR006386"/>
    </source>
</evidence>
<dbReference type="EC" id="2.5.1.18" evidence="4"/>
<dbReference type="InParanoid" id="A0A3N4KCH5"/>
<dbReference type="InterPro" id="IPR036249">
    <property type="entry name" value="Thioredoxin-like_sf"/>
</dbReference>
<dbReference type="Gene3D" id="3.40.30.10">
    <property type="entry name" value="Glutaredoxin"/>
    <property type="match status" value="1"/>
</dbReference>
<dbReference type="OrthoDB" id="4664297at2759"/>
<evidence type="ECO:0000256" key="3">
    <source>
        <dbReference type="ARBA" id="ARBA00047960"/>
    </source>
</evidence>
<dbReference type="InterPro" id="IPR001853">
    <property type="entry name" value="DSBA-like_thioredoxin_dom"/>
</dbReference>
<proteinExistence type="inferred from homology"/>
<evidence type="ECO:0000256" key="2">
    <source>
        <dbReference type="ARBA" id="ARBA00022679"/>
    </source>
</evidence>
<evidence type="ECO:0000313" key="7">
    <source>
        <dbReference type="EMBL" id="RPB08190.1"/>
    </source>
</evidence>
<dbReference type="SUPFAM" id="SSF52833">
    <property type="entry name" value="Thioredoxin-like"/>
    <property type="match status" value="1"/>
</dbReference>
<sequence>MSSKITCYLDCVSPYSYFAFVHLLKHQVALTAHNIELDFIPVFLGGINAGSGNQPPWMLPAKAAYSNIDLQHAKRYFGLPNLIKRPSVFPTNTLRAQRGLTYIKAHYPTVYHEAFRLAWVALWENDTDISQPALLSAAWAPLFPAAGELERVLQAAEDPRWKKQLQDNTKEALENGAFGAPWFVVTNSRGERSVFFGSDRFHYMFAFLGLPEGLGEKARL</sequence>
<keyword evidence="2 4" id="KW-0808">Transferase</keyword>
<evidence type="ECO:0000256" key="1">
    <source>
        <dbReference type="ARBA" id="ARBA00006494"/>
    </source>
</evidence>
<dbReference type="PANTHER" id="PTHR42943">
    <property type="entry name" value="GLUTATHIONE S-TRANSFERASE KAPPA"/>
    <property type="match status" value="1"/>
</dbReference>
<keyword evidence="8" id="KW-1185">Reference proteome</keyword>
<evidence type="ECO:0000256" key="5">
    <source>
        <dbReference type="PIRSR" id="PIRSR006386-1"/>
    </source>
</evidence>
<organism evidence="7 8">
    <name type="scientific">Morchella conica CCBAS932</name>
    <dbReference type="NCBI Taxonomy" id="1392247"/>
    <lineage>
        <taxon>Eukaryota</taxon>
        <taxon>Fungi</taxon>
        <taxon>Dikarya</taxon>
        <taxon>Ascomycota</taxon>
        <taxon>Pezizomycotina</taxon>
        <taxon>Pezizomycetes</taxon>
        <taxon>Pezizales</taxon>
        <taxon>Morchellaceae</taxon>
        <taxon>Morchella</taxon>
    </lineage>
</organism>
<evidence type="ECO:0000259" key="6">
    <source>
        <dbReference type="Pfam" id="PF01323"/>
    </source>
</evidence>
<name>A0A3N4KCH5_9PEZI</name>
<dbReference type="Pfam" id="PF01323">
    <property type="entry name" value="DSBA"/>
    <property type="match status" value="1"/>
</dbReference>
<accession>A0A3N4KCH5</accession>
<dbReference type="Proteomes" id="UP000277580">
    <property type="component" value="Unassembled WGS sequence"/>
</dbReference>
<dbReference type="InterPro" id="IPR051924">
    <property type="entry name" value="GST_Kappa/NadH"/>
</dbReference>
<feature type="active site" description="Nucleophile" evidence="5">
    <location>
        <position position="13"/>
    </location>
</feature>
<comment type="catalytic activity">
    <reaction evidence="3 4">
        <text>RX + glutathione = an S-substituted glutathione + a halide anion + H(+)</text>
        <dbReference type="Rhea" id="RHEA:16437"/>
        <dbReference type="ChEBI" id="CHEBI:15378"/>
        <dbReference type="ChEBI" id="CHEBI:16042"/>
        <dbReference type="ChEBI" id="CHEBI:17792"/>
        <dbReference type="ChEBI" id="CHEBI:57925"/>
        <dbReference type="ChEBI" id="CHEBI:90779"/>
        <dbReference type="EC" id="2.5.1.18"/>
    </reaction>
</comment>
<gene>
    <name evidence="7" type="ORF">P167DRAFT_512593</name>
</gene>